<gene>
    <name evidence="2" type="ORF">COHA_000616</name>
</gene>
<proteinExistence type="predicted"/>
<evidence type="ECO:0000313" key="2">
    <source>
        <dbReference type="EMBL" id="KAI7845883.1"/>
    </source>
</evidence>
<sequence>MLPILAFQQSPSLEAAYLAHAAPTRARVAARFALFRLVLLVFTAARALLAVGGCGREAPLLLGAASNVLPLWAAAVHPRSRYAWLARCGAMATEVLQATIGVINHRHMAPSHAGAQPAAALIYLPYGTTFLWMLCYSAFSTLPFDLLLMQQALVVSGAGAAARGEVVGRWPASTGSIAELSAALGDASAAGAARGADGAQLDAWANLCISYQLPVVLSGFTLSSWMAYRAERRSRLAWLTHMRQSGGRSDSSDSGTAAPQAETAAEAALRQAAEIELVEPLPNDVDFFIQLALPCMVCIGVVAHAIM</sequence>
<dbReference type="Proteomes" id="UP001205105">
    <property type="component" value="Unassembled WGS sequence"/>
</dbReference>
<accession>A0AAD5H8Y1</accession>
<keyword evidence="1" id="KW-0812">Transmembrane</keyword>
<reference evidence="2" key="1">
    <citation type="submission" date="2020-11" db="EMBL/GenBank/DDBJ databases">
        <title>Chlorella ohadii genome sequencing and assembly.</title>
        <authorList>
            <person name="Murik O."/>
            <person name="Treves H."/>
            <person name="Kedem I."/>
            <person name="Shotland Y."/>
            <person name="Kaplan A."/>
        </authorList>
    </citation>
    <scope>NUCLEOTIDE SEQUENCE</scope>
    <source>
        <strain evidence="2">1</strain>
    </source>
</reference>
<feature type="transmembrane region" description="Helical" evidence="1">
    <location>
        <begin position="82"/>
        <end position="103"/>
    </location>
</feature>
<comment type="caution">
    <text evidence="2">The sequence shown here is derived from an EMBL/GenBank/DDBJ whole genome shotgun (WGS) entry which is preliminary data.</text>
</comment>
<evidence type="ECO:0000256" key="1">
    <source>
        <dbReference type="SAM" id="Phobius"/>
    </source>
</evidence>
<evidence type="ECO:0000313" key="3">
    <source>
        <dbReference type="Proteomes" id="UP001205105"/>
    </source>
</evidence>
<feature type="transmembrane region" description="Helical" evidence="1">
    <location>
        <begin position="115"/>
        <end position="139"/>
    </location>
</feature>
<dbReference type="EMBL" id="JADXDR010000012">
    <property type="protein sequence ID" value="KAI7845883.1"/>
    <property type="molecule type" value="Genomic_DNA"/>
</dbReference>
<keyword evidence="1" id="KW-1133">Transmembrane helix</keyword>
<name>A0AAD5H8Y1_9CHLO</name>
<organism evidence="2 3">
    <name type="scientific">Chlorella ohadii</name>
    <dbReference type="NCBI Taxonomy" id="2649997"/>
    <lineage>
        <taxon>Eukaryota</taxon>
        <taxon>Viridiplantae</taxon>
        <taxon>Chlorophyta</taxon>
        <taxon>core chlorophytes</taxon>
        <taxon>Trebouxiophyceae</taxon>
        <taxon>Chlorellales</taxon>
        <taxon>Chlorellaceae</taxon>
        <taxon>Chlorella clade</taxon>
        <taxon>Chlorella</taxon>
    </lineage>
</organism>
<feature type="transmembrane region" description="Helical" evidence="1">
    <location>
        <begin position="31"/>
        <end position="51"/>
    </location>
</feature>
<keyword evidence="1" id="KW-0472">Membrane</keyword>
<protein>
    <submittedName>
        <fullName evidence="2">Uncharacterized protein</fullName>
    </submittedName>
</protein>
<dbReference type="AlphaFoldDB" id="A0AAD5H8Y1"/>
<keyword evidence="3" id="KW-1185">Reference proteome</keyword>